<gene>
    <name evidence="2" type="ORF">AZ78_4763</name>
</gene>
<evidence type="ECO:0000256" key="1">
    <source>
        <dbReference type="SAM" id="SignalP"/>
    </source>
</evidence>
<organism evidence="2 3">
    <name type="scientific">Lysobacter capsici AZ78</name>
    <dbReference type="NCBI Taxonomy" id="1444315"/>
    <lineage>
        <taxon>Bacteria</taxon>
        <taxon>Pseudomonadati</taxon>
        <taxon>Pseudomonadota</taxon>
        <taxon>Gammaproteobacteria</taxon>
        <taxon>Lysobacterales</taxon>
        <taxon>Lysobacteraceae</taxon>
        <taxon>Lysobacter</taxon>
    </lineage>
</organism>
<feature type="chain" id="PRO_5007131962" description="Secreted protein" evidence="1">
    <location>
        <begin position="34"/>
        <end position="141"/>
    </location>
</feature>
<sequence length="141" mass="15252">MKSLIPFRTSRLTRSVVASAALSVLLLCSGAAAANAACVYAGQDWMAAFQEKDVACSNQGPNSASCGAREAEQAAAMQAMNSSCPPLDDYCTVVRDQYEEAAATRSFECRQAGTSLDPQCQALRQAEFQQFKRFVRECMVF</sequence>
<keyword evidence="1" id="KW-0732">Signal</keyword>
<evidence type="ECO:0000313" key="2">
    <source>
        <dbReference type="EMBL" id="KWS07202.1"/>
    </source>
</evidence>
<reference evidence="2 3" key="1">
    <citation type="journal article" date="2014" name="Genome Announc.">
        <title>Draft Genome Sequence of Lysobacter capsici AZ78, a Bacterium Antagonistic to Plant-Pathogenic Oomycetes.</title>
        <authorList>
            <person name="Puopolo G."/>
            <person name="Sonego P."/>
            <person name="Engelen K."/>
            <person name="Pertot I."/>
        </authorList>
    </citation>
    <scope>NUCLEOTIDE SEQUENCE [LARGE SCALE GENOMIC DNA]</scope>
    <source>
        <strain evidence="2 3">AZ78</strain>
    </source>
</reference>
<dbReference type="OrthoDB" id="9908286at2"/>
<evidence type="ECO:0008006" key="4">
    <source>
        <dbReference type="Google" id="ProtNLM"/>
    </source>
</evidence>
<accession>A0A108UDL3</accession>
<dbReference type="AlphaFoldDB" id="A0A108UDL3"/>
<proteinExistence type="predicted"/>
<dbReference type="Proteomes" id="UP000023435">
    <property type="component" value="Unassembled WGS sequence"/>
</dbReference>
<feature type="signal peptide" evidence="1">
    <location>
        <begin position="1"/>
        <end position="33"/>
    </location>
</feature>
<dbReference type="RefSeq" id="WP_153019219.1">
    <property type="nucleotide sequence ID" value="NZ_JAJA02000001.1"/>
</dbReference>
<name>A0A108UDL3_9GAMM</name>
<dbReference type="EMBL" id="JAJA02000001">
    <property type="protein sequence ID" value="KWS07202.1"/>
    <property type="molecule type" value="Genomic_DNA"/>
</dbReference>
<evidence type="ECO:0000313" key="3">
    <source>
        <dbReference type="Proteomes" id="UP000023435"/>
    </source>
</evidence>
<comment type="caution">
    <text evidence="2">The sequence shown here is derived from an EMBL/GenBank/DDBJ whole genome shotgun (WGS) entry which is preliminary data.</text>
</comment>
<protein>
    <recommendedName>
        <fullName evidence="4">Secreted protein</fullName>
    </recommendedName>
</protein>
<keyword evidence="3" id="KW-1185">Reference proteome</keyword>